<sequence>MMSTFKASHPAVHGHQRPPICAKEGARFHKRVKKIHDPVKIVVPCVVFEVEFPISPDTGAHLSSYVEVLDDHQQVEASQRGL</sequence>
<keyword evidence="2" id="KW-1185">Reference proteome</keyword>
<evidence type="ECO:0000313" key="1">
    <source>
        <dbReference type="EMBL" id="KAH0858889.1"/>
    </source>
</evidence>
<evidence type="ECO:0000313" key="2">
    <source>
        <dbReference type="Proteomes" id="UP000824890"/>
    </source>
</evidence>
<proteinExistence type="predicted"/>
<dbReference type="EMBL" id="JAGKQM010000019">
    <property type="protein sequence ID" value="KAH0858889.1"/>
    <property type="molecule type" value="Genomic_DNA"/>
</dbReference>
<organism evidence="1 2">
    <name type="scientific">Brassica napus</name>
    <name type="common">Rape</name>
    <dbReference type="NCBI Taxonomy" id="3708"/>
    <lineage>
        <taxon>Eukaryota</taxon>
        <taxon>Viridiplantae</taxon>
        <taxon>Streptophyta</taxon>
        <taxon>Embryophyta</taxon>
        <taxon>Tracheophyta</taxon>
        <taxon>Spermatophyta</taxon>
        <taxon>Magnoliopsida</taxon>
        <taxon>eudicotyledons</taxon>
        <taxon>Gunneridae</taxon>
        <taxon>Pentapetalae</taxon>
        <taxon>rosids</taxon>
        <taxon>malvids</taxon>
        <taxon>Brassicales</taxon>
        <taxon>Brassicaceae</taxon>
        <taxon>Brassiceae</taxon>
        <taxon>Brassica</taxon>
    </lineage>
</organism>
<name>A0ABQ7XSE6_BRANA</name>
<gene>
    <name evidence="1" type="ORF">HID58_087150</name>
</gene>
<reference evidence="1 2" key="1">
    <citation type="submission" date="2021-05" db="EMBL/GenBank/DDBJ databases">
        <title>Genome Assembly of Synthetic Allotetraploid Brassica napus Reveals Homoeologous Exchanges between Subgenomes.</title>
        <authorList>
            <person name="Davis J.T."/>
        </authorList>
    </citation>
    <scope>NUCLEOTIDE SEQUENCE [LARGE SCALE GENOMIC DNA]</scope>
    <source>
        <strain evidence="2">cv. Da-Ae</strain>
        <tissue evidence="1">Seedling</tissue>
    </source>
</reference>
<comment type="caution">
    <text evidence="1">The sequence shown here is derived from an EMBL/GenBank/DDBJ whole genome shotgun (WGS) entry which is preliminary data.</text>
</comment>
<protein>
    <submittedName>
        <fullName evidence="1">Uncharacterized protein</fullName>
    </submittedName>
</protein>
<accession>A0ABQ7XSE6</accession>
<dbReference type="Proteomes" id="UP000824890">
    <property type="component" value="Unassembled WGS sequence"/>
</dbReference>